<dbReference type="Pfam" id="PF07589">
    <property type="entry name" value="PEP-CTERM"/>
    <property type="match status" value="1"/>
</dbReference>
<reference evidence="3 4" key="1">
    <citation type="submission" date="2016-11" db="EMBL/GenBank/DDBJ databases">
        <authorList>
            <person name="Jaros S."/>
            <person name="Januszkiewicz K."/>
            <person name="Wedrychowicz H."/>
        </authorList>
    </citation>
    <scope>NUCLEOTIDE SEQUENCE [LARGE SCALE GENOMIC DNA]</scope>
    <source>
        <strain evidence="3 4">DSM 18772</strain>
    </source>
</reference>
<dbReference type="InParanoid" id="A0A1M6BP21"/>
<keyword evidence="4" id="KW-1185">Reference proteome</keyword>
<proteinExistence type="predicted"/>
<protein>
    <submittedName>
        <fullName evidence="3">PEP-CTERM protein-sorting domain-containing protein</fullName>
    </submittedName>
</protein>
<dbReference type="InterPro" id="IPR013424">
    <property type="entry name" value="Ice-binding_C"/>
</dbReference>
<feature type="domain" description="Ice-binding protein C-terminal" evidence="2">
    <location>
        <begin position="201"/>
        <end position="223"/>
    </location>
</feature>
<evidence type="ECO:0000256" key="1">
    <source>
        <dbReference type="SAM" id="SignalP"/>
    </source>
</evidence>
<evidence type="ECO:0000313" key="3">
    <source>
        <dbReference type="EMBL" id="SHI50475.1"/>
    </source>
</evidence>
<keyword evidence="1" id="KW-0732">Signal</keyword>
<dbReference type="STRING" id="1123071.SAMN02745181_0273"/>
<feature type="signal peptide" evidence="1">
    <location>
        <begin position="1"/>
        <end position="19"/>
    </location>
</feature>
<evidence type="ECO:0000313" key="4">
    <source>
        <dbReference type="Proteomes" id="UP000184510"/>
    </source>
</evidence>
<sequence>MNKLAFTLATVACISASHAALTAVNLSWEDDGVTNSAGITGWTETSLGSDSLDLGDFRVASDPDNWFSDSTAGTHVLLLEGDNGNEFGILSQQLTGTAEAGTYTFSLADVGVTNFGDNNNAQFSFGFSLDGVNFIAGSFQTLTEGVDGFGSPDNGASALAPSVTYNATGAETDLYIMLATTGNHTGRSVPSIGSSSLDFVAVPEPSSTALLGLGALAFILRRRK</sequence>
<dbReference type="Proteomes" id="UP000184510">
    <property type="component" value="Unassembled WGS sequence"/>
</dbReference>
<organism evidence="3 4">
    <name type="scientific">Rubritalea squalenifaciens DSM 18772</name>
    <dbReference type="NCBI Taxonomy" id="1123071"/>
    <lineage>
        <taxon>Bacteria</taxon>
        <taxon>Pseudomonadati</taxon>
        <taxon>Verrucomicrobiota</taxon>
        <taxon>Verrucomicrobiia</taxon>
        <taxon>Verrucomicrobiales</taxon>
        <taxon>Rubritaleaceae</taxon>
        <taxon>Rubritalea</taxon>
    </lineage>
</organism>
<dbReference type="RefSeq" id="WP_143157709.1">
    <property type="nucleotide sequence ID" value="NZ_FQYR01000002.1"/>
</dbReference>
<evidence type="ECO:0000259" key="2">
    <source>
        <dbReference type="Pfam" id="PF07589"/>
    </source>
</evidence>
<name>A0A1M6BP21_9BACT</name>
<gene>
    <name evidence="3" type="ORF">SAMN02745181_0273</name>
</gene>
<feature type="chain" id="PRO_5012725747" evidence="1">
    <location>
        <begin position="20"/>
        <end position="224"/>
    </location>
</feature>
<dbReference type="EMBL" id="FQYR01000002">
    <property type="protein sequence ID" value="SHI50475.1"/>
    <property type="molecule type" value="Genomic_DNA"/>
</dbReference>
<dbReference type="AlphaFoldDB" id="A0A1M6BP21"/>
<accession>A0A1M6BP21</accession>
<dbReference type="NCBIfam" id="TIGR02595">
    <property type="entry name" value="PEP_CTERM"/>
    <property type="match status" value="1"/>
</dbReference>